<feature type="compositionally biased region" description="Low complexity" evidence="9">
    <location>
        <begin position="24"/>
        <end position="34"/>
    </location>
</feature>
<feature type="region of interest" description="Disordered" evidence="9">
    <location>
        <begin position="1"/>
        <end position="50"/>
    </location>
</feature>
<comment type="similarity">
    <text evidence="2">Belongs to the ABC transporter superfamily. ABCG family. PDR (TC 3.A.1.205) subfamily.</text>
</comment>
<feature type="transmembrane region" description="Helical" evidence="10">
    <location>
        <begin position="513"/>
        <end position="534"/>
    </location>
</feature>
<evidence type="ECO:0000256" key="2">
    <source>
        <dbReference type="ARBA" id="ARBA00006012"/>
    </source>
</evidence>
<dbReference type="Pfam" id="PF00005">
    <property type="entry name" value="ABC_tran"/>
    <property type="match status" value="2"/>
</dbReference>
<dbReference type="InterPro" id="IPR034003">
    <property type="entry name" value="ABCG_PDR_2"/>
</dbReference>
<dbReference type="PROSITE" id="PS00211">
    <property type="entry name" value="ABC_TRANSPORTER_1"/>
    <property type="match status" value="1"/>
</dbReference>
<feature type="compositionally biased region" description="Basic and acidic residues" evidence="9">
    <location>
        <begin position="39"/>
        <end position="50"/>
    </location>
</feature>
<feature type="transmembrane region" description="Helical" evidence="10">
    <location>
        <begin position="546"/>
        <end position="568"/>
    </location>
</feature>
<dbReference type="Pfam" id="PF06422">
    <property type="entry name" value="PDR_CDR"/>
    <property type="match status" value="1"/>
</dbReference>
<evidence type="ECO:0000313" key="13">
    <source>
        <dbReference type="Proteomes" id="UP000244722"/>
    </source>
</evidence>
<dbReference type="EMBL" id="NESQ01000006">
    <property type="protein sequence ID" value="PUU83854.1"/>
    <property type="molecule type" value="Genomic_DNA"/>
</dbReference>
<feature type="transmembrane region" description="Helical" evidence="10">
    <location>
        <begin position="651"/>
        <end position="673"/>
    </location>
</feature>
<feature type="domain" description="ABC transporter" evidence="11">
    <location>
        <begin position="140"/>
        <end position="401"/>
    </location>
</feature>
<dbReference type="Proteomes" id="UP000244722">
    <property type="component" value="Unassembled WGS sequence"/>
</dbReference>
<dbReference type="GO" id="GO:0016020">
    <property type="term" value="C:membrane"/>
    <property type="evidence" value="ECO:0007669"/>
    <property type="project" value="UniProtKB-SubCell"/>
</dbReference>
<dbReference type="CDD" id="cd03233">
    <property type="entry name" value="ABCG_PDR_domain1"/>
    <property type="match status" value="1"/>
</dbReference>
<evidence type="ECO:0000256" key="9">
    <source>
        <dbReference type="SAM" id="MobiDB-lite"/>
    </source>
</evidence>
<feature type="transmembrane region" description="Helical" evidence="10">
    <location>
        <begin position="1445"/>
        <end position="1466"/>
    </location>
</feature>
<dbReference type="CDD" id="cd03232">
    <property type="entry name" value="ABCG_PDR_domain2"/>
    <property type="match status" value="1"/>
</dbReference>
<sequence length="1475" mass="164858">MAGSGEEVGTGGPGPGCQNRLPPSTSSSEETATSNHPNTRHEDIITPETERDVTALARKLTKISTSSSVVENPFNSTDPRLQPNSDQFNVKTWVKTLIQIMSRDPELYPNRTAGVSFRNLSVHGFGSQQDYQKDVSNLWMEGIDVLRNVLGGGRPGGKRGERKIQILRNFDGLVKSGEMLVVLGRPGSGCTTFLKTIAGETHGFYLDSESDIEYQGISHELMHHDFRGEVIYNAETDVHFPHLTVGETLSFAAQTRAPRNRLPGVTRKQYAEHMRDVVMAVFGISHTSNTKVGDDFVRGVSGGERKRVSIAEAALSGSPLQCWDNSTRGLDSATALEFVKTLKIQSEISGATVLVSMYQASQSSYDYFDKVTVLYEGRQIYFGRTENAKRFFVDMGFHCPERQTTADFLTSLTSPSERQAKPGFENRVPRTPDEFAEVWKKSDEYQKLLHDIVAYKEEFPLHGPQLDAFKKSRAAQQAKRMNVRSPYTISVPMQIKLCIERGFQRLNGDMTTFFSTIFGNVTTSLILGSVFYNLKQDTSTFYSRGALLFFAILMNAFSSALEIHTLYAQRPIVEKHSQYALYHPFSEAIASMICDLPLKLLSCISFNLTLYFMTNLRREVDAFFIFLLFSFVCTLTMSMMFRTIAAVSRTIYQALAPASLLILMLIIYTGFAIPLRDMAGFMRWLNYIDPIGYAFESLMINEFHDRELPCVGFIPRGPGYERVSGLQRSCTTPGAVPGRSTVNGDAYINTAFKYYYSHLWRNLGIMFAIMLFFLATYLIATEKISSARSKGEVLVFPRKQLKKRAAHGDREAGASDSVVAGSEASGVAVAIHRQTDIFHWKDVCYDITIKGEGRRILDHVDGWVKPGTLTALMGVSGAGKTTLLDVLANRVTMGVVAGDMFVNGRLRDSSFQRKTGYVQQQDLHLETSTVREALVFSALLRQPKKYSEQEKLDYVEEVIKLLEMEEYAEAVVGVPGEGLNVEQRKRLTIGVELAAKPELLLFLDEPTSGLDSQTAWSICTLLRKLANNGQAILCTIHQPSALLMQNFDRLLFLARGGKTVYFGPIGQNSEILTGYFEKNGSHKCPPGGNPAEWMLEVIGAAPGAVATKDWVEVWNSSPEKVTVRTELDQMERELGALSRAEGAGTEEFAMPFSTQLRMCLLRVFQQYWRTPVYIYSKSFLCISTAIFIGLSFLNADNSIQGLQNQMFSIFMLMTLFGTLVQQIMPNFVTQRSLYEARERPSKAYSWKAFLLSNIIVELPWQTLMALLTFLLWYYPIGMYKNAKIAGELDERGFLMFLLIWAFYMFASTFAHMMIAGIETAEAGGNISNLLFMLCLIFCGVLASKDVLPGFWIFMYRISPLTYLVSAILSVGVAKAPVVCSSIEIVKVVPPNGSTCGKYLSSFINSAGGLLYNPESTGECHYCPITNADSFLKEVDIDYADRWRNFGLMLVYIAFNLAAAVFIYWLARVPKKGKKL</sequence>
<evidence type="ECO:0000256" key="8">
    <source>
        <dbReference type="ARBA" id="ARBA00023136"/>
    </source>
</evidence>
<feature type="transmembrane region" description="Helical" evidence="10">
    <location>
        <begin position="588"/>
        <end position="610"/>
    </location>
</feature>
<feature type="transmembrane region" description="Helical" evidence="10">
    <location>
        <begin position="1172"/>
        <end position="1195"/>
    </location>
</feature>
<dbReference type="GO" id="GO:0005524">
    <property type="term" value="F:ATP binding"/>
    <property type="evidence" value="ECO:0007669"/>
    <property type="project" value="UniProtKB-KW"/>
</dbReference>
<dbReference type="GO" id="GO:0140359">
    <property type="term" value="F:ABC-type transporter activity"/>
    <property type="evidence" value="ECO:0007669"/>
    <property type="project" value="InterPro"/>
</dbReference>
<keyword evidence="7 10" id="KW-1133">Transmembrane helix</keyword>
<feature type="transmembrane region" description="Helical" evidence="10">
    <location>
        <begin position="1248"/>
        <end position="1273"/>
    </location>
</feature>
<evidence type="ECO:0000256" key="7">
    <source>
        <dbReference type="ARBA" id="ARBA00022989"/>
    </source>
</evidence>
<feature type="domain" description="ABC transporter" evidence="11">
    <location>
        <begin position="838"/>
        <end position="1080"/>
    </location>
</feature>
<dbReference type="InterPro" id="IPR034001">
    <property type="entry name" value="ABCG_PDR_1"/>
</dbReference>
<dbReference type="InterPro" id="IPR010929">
    <property type="entry name" value="PDR_CDR_ABC"/>
</dbReference>
<evidence type="ECO:0000256" key="1">
    <source>
        <dbReference type="ARBA" id="ARBA00004141"/>
    </source>
</evidence>
<feature type="transmembrane region" description="Helical" evidence="10">
    <location>
        <begin position="1207"/>
        <end position="1228"/>
    </location>
</feature>
<name>A0A2T7A7Z6_TUBBO</name>
<accession>A0A2T7A7Z6</accession>
<feature type="transmembrane region" description="Helical" evidence="10">
    <location>
        <begin position="622"/>
        <end position="645"/>
    </location>
</feature>
<feature type="transmembrane region" description="Helical" evidence="10">
    <location>
        <begin position="1293"/>
        <end position="1317"/>
    </location>
</feature>
<gene>
    <name evidence="12" type="ORF">B9Z19DRAFT_1118564</name>
</gene>
<dbReference type="InterPro" id="IPR013525">
    <property type="entry name" value="ABC2_TM"/>
</dbReference>
<dbReference type="InterPro" id="IPR003593">
    <property type="entry name" value="AAA+_ATPase"/>
</dbReference>
<dbReference type="FunFam" id="3.40.50.300:FF:000054">
    <property type="entry name" value="ABC multidrug transporter atrF"/>
    <property type="match status" value="1"/>
</dbReference>
<evidence type="ECO:0000256" key="3">
    <source>
        <dbReference type="ARBA" id="ARBA00022448"/>
    </source>
</evidence>
<dbReference type="OrthoDB" id="245989at2759"/>
<keyword evidence="5" id="KW-0547">Nucleotide-binding</keyword>
<organism evidence="12 13">
    <name type="scientific">Tuber borchii</name>
    <name type="common">White truffle</name>
    <dbReference type="NCBI Taxonomy" id="42251"/>
    <lineage>
        <taxon>Eukaryota</taxon>
        <taxon>Fungi</taxon>
        <taxon>Dikarya</taxon>
        <taxon>Ascomycota</taxon>
        <taxon>Pezizomycotina</taxon>
        <taxon>Pezizomycetes</taxon>
        <taxon>Pezizales</taxon>
        <taxon>Tuberaceae</taxon>
        <taxon>Tuber</taxon>
    </lineage>
</organism>
<dbReference type="GO" id="GO:0016887">
    <property type="term" value="F:ATP hydrolysis activity"/>
    <property type="evidence" value="ECO:0007669"/>
    <property type="project" value="InterPro"/>
</dbReference>
<dbReference type="Pfam" id="PF14510">
    <property type="entry name" value="ABC_trans_N"/>
    <property type="match status" value="1"/>
</dbReference>
<dbReference type="SMART" id="SM00382">
    <property type="entry name" value="AAA"/>
    <property type="match status" value="2"/>
</dbReference>
<keyword evidence="3" id="KW-0813">Transport</keyword>
<protein>
    <submittedName>
        <fullName evidence="12">Pleiotropic drug resistance protein, ABC superfamily</fullName>
    </submittedName>
</protein>
<dbReference type="Pfam" id="PF01061">
    <property type="entry name" value="ABC2_membrane"/>
    <property type="match status" value="2"/>
</dbReference>
<dbReference type="InterPro" id="IPR029481">
    <property type="entry name" value="ABC_trans_N"/>
</dbReference>
<dbReference type="SUPFAM" id="SSF52540">
    <property type="entry name" value="P-loop containing nucleoside triphosphate hydrolases"/>
    <property type="match status" value="2"/>
</dbReference>
<dbReference type="PANTHER" id="PTHR19241">
    <property type="entry name" value="ATP-BINDING CASSETTE TRANSPORTER"/>
    <property type="match status" value="1"/>
</dbReference>
<dbReference type="FunFam" id="3.40.50.300:FF:000881">
    <property type="entry name" value="ABC multidrug transporter A-1"/>
    <property type="match status" value="1"/>
</dbReference>
<comment type="caution">
    <text evidence="12">The sequence shown here is derived from an EMBL/GenBank/DDBJ whole genome shotgun (WGS) entry which is preliminary data.</text>
</comment>
<feature type="transmembrane region" description="Helical" evidence="10">
    <location>
        <begin position="1329"/>
        <end position="1353"/>
    </location>
</feature>
<evidence type="ECO:0000256" key="4">
    <source>
        <dbReference type="ARBA" id="ARBA00022692"/>
    </source>
</evidence>
<dbReference type="InterPro" id="IPR027417">
    <property type="entry name" value="P-loop_NTPase"/>
</dbReference>
<evidence type="ECO:0000256" key="5">
    <source>
        <dbReference type="ARBA" id="ARBA00022741"/>
    </source>
</evidence>
<feature type="compositionally biased region" description="Gly residues" evidence="9">
    <location>
        <begin position="1"/>
        <end position="15"/>
    </location>
</feature>
<evidence type="ECO:0000259" key="11">
    <source>
        <dbReference type="PROSITE" id="PS50893"/>
    </source>
</evidence>
<dbReference type="STRING" id="42251.A0A2T7A7Z6"/>
<keyword evidence="6" id="KW-0067">ATP-binding</keyword>
<comment type="subcellular location">
    <subcellularLocation>
        <location evidence="1">Membrane</location>
        <topology evidence="1">Multi-pass membrane protein</topology>
    </subcellularLocation>
</comment>
<proteinExistence type="inferred from homology"/>
<dbReference type="Pfam" id="PF19055">
    <property type="entry name" value="ABC2_membrane_7"/>
    <property type="match status" value="1"/>
</dbReference>
<keyword evidence="4 10" id="KW-0812">Transmembrane</keyword>
<dbReference type="PROSITE" id="PS50893">
    <property type="entry name" value="ABC_TRANSPORTER_2"/>
    <property type="match status" value="2"/>
</dbReference>
<dbReference type="InterPro" id="IPR043926">
    <property type="entry name" value="ABCG_dom"/>
</dbReference>
<evidence type="ECO:0000313" key="12">
    <source>
        <dbReference type="EMBL" id="PUU83854.1"/>
    </source>
</evidence>
<dbReference type="Gene3D" id="3.40.50.300">
    <property type="entry name" value="P-loop containing nucleotide triphosphate hydrolases"/>
    <property type="match status" value="2"/>
</dbReference>
<dbReference type="InterPro" id="IPR003439">
    <property type="entry name" value="ABC_transporter-like_ATP-bd"/>
</dbReference>
<dbReference type="InterPro" id="IPR017871">
    <property type="entry name" value="ABC_transporter-like_CS"/>
</dbReference>
<keyword evidence="13" id="KW-1185">Reference proteome</keyword>
<reference evidence="12 13" key="1">
    <citation type="submission" date="2017-04" db="EMBL/GenBank/DDBJ databases">
        <title>Draft genome sequence of Tuber borchii Vittad., a whitish edible truffle.</title>
        <authorList>
            <consortium name="DOE Joint Genome Institute"/>
            <person name="Murat C."/>
            <person name="Kuo A."/>
            <person name="Barry K.W."/>
            <person name="Clum A."/>
            <person name="Dockter R.B."/>
            <person name="Fauchery L."/>
            <person name="Iotti M."/>
            <person name="Kohler A."/>
            <person name="Labutti K."/>
            <person name="Lindquist E.A."/>
            <person name="Lipzen A."/>
            <person name="Ohm R.A."/>
            <person name="Wang M."/>
            <person name="Grigoriev I.V."/>
            <person name="Zambonelli A."/>
            <person name="Martin F.M."/>
        </authorList>
    </citation>
    <scope>NUCLEOTIDE SEQUENCE [LARGE SCALE GENOMIC DNA]</scope>
    <source>
        <strain evidence="12 13">Tbo3840</strain>
    </source>
</reference>
<feature type="transmembrane region" description="Helical" evidence="10">
    <location>
        <begin position="759"/>
        <end position="780"/>
    </location>
</feature>
<evidence type="ECO:0000256" key="6">
    <source>
        <dbReference type="ARBA" id="ARBA00022840"/>
    </source>
</evidence>
<evidence type="ECO:0000256" key="10">
    <source>
        <dbReference type="SAM" id="Phobius"/>
    </source>
</evidence>
<keyword evidence="8 10" id="KW-0472">Membrane</keyword>